<dbReference type="Gene3D" id="3.40.1670.10">
    <property type="entry name" value="UbiD C-terminal domain-like"/>
    <property type="match status" value="2"/>
</dbReference>
<evidence type="ECO:0000256" key="1">
    <source>
        <dbReference type="ARBA" id="ARBA00010021"/>
    </source>
</evidence>
<evidence type="ECO:0000259" key="3">
    <source>
        <dbReference type="Pfam" id="PF20695"/>
    </source>
</evidence>
<evidence type="ECO:0000313" key="6">
    <source>
        <dbReference type="EMBL" id="WQG90334.1"/>
    </source>
</evidence>
<dbReference type="PANTHER" id="PTHR30108:SF17">
    <property type="entry name" value="FERULIC ACID DECARBOXYLASE 1"/>
    <property type="match status" value="1"/>
</dbReference>
<feature type="domain" description="3-octaprenyl-4-hydroxybenzoate carboxy-lyase-like N-terminal" evidence="3">
    <location>
        <begin position="10"/>
        <end position="86"/>
    </location>
</feature>
<feature type="domain" description="3-octaprenyl-4-hydroxybenzoate carboxy-lyase-like C-terminal" evidence="4">
    <location>
        <begin position="327"/>
        <end position="450"/>
    </location>
</feature>
<dbReference type="RefSeq" id="WP_072363382.1">
    <property type="nucleotide sequence ID" value="NZ_CBHWAX010000207.1"/>
</dbReference>
<dbReference type="NCBIfam" id="TIGR03701">
    <property type="entry name" value="mena_SCO4490"/>
    <property type="match status" value="1"/>
</dbReference>
<dbReference type="Pfam" id="PF01977">
    <property type="entry name" value="UbiD"/>
    <property type="match status" value="1"/>
</dbReference>
<reference evidence="6 8" key="2">
    <citation type="submission" date="2023-11" db="EMBL/GenBank/DDBJ databases">
        <title>MicrobeMod: A computational toolkit for identifying prokaryotic methylation and restriction-modification with nanopore sequencing.</title>
        <authorList>
            <person name="Crits-Christoph A."/>
            <person name="Kang S.C."/>
            <person name="Lee H."/>
            <person name="Ostrov N."/>
        </authorList>
    </citation>
    <scope>NUCLEOTIDE SEQUENCE [LARGE SCALE GENOMIC DNA]</scope>
    <source>
        <strain evidence="6 8">ATCC 23090</strain>
    </source>
</reference>
<feature type="domain" description="3-octaprenyl-4-hydroxybenzoate carboxy-lyase-like C-terminal" evidence="4">
    <location>
        <begin position="475"/>
        <end position="563"/>
    </location>
</feature>
<evidence type="ECO:0000313" key="5">
    <source>
        <dbReference type="EMBL" id="SFW76685.1"/>
    </source>
</evidence>
<feature type="domain" description="3-octaprenyl-4-hydroxybenzoate carboxy-lyase-like Rift-related" evidence="2">
    <location>
        <begin position="122"/>
        <end position="321"/>
    </location>
</feature>
<dbReference type="InterPro" id="IPR049381">
    <property type="entry name" value="UbiD-like_C"/>
</dbReference>
<dbReference type="GO" id="GO:0008694">
    <property type="term" value="F:4-hydroxy-3-polyprenylbenzoate decarboxylase activity"/>
    <property type="evidence" value="ECO:0007669"/>
    <property type="project" value="TreeGrafter"/>
</dbReference>
<evidence type="ECO:0000313" key="8">
    <source>
        <dbReference type="Proteomes" id="UP001326715"/>
    </source>
</evidence>
<dbReference type="InterPro" id="IPR049383">
    <property type="entry name" value="UbiD-like_N"/>
</dbReference>
<dbReference type="InterPro" id="IPR002830">
    <property type="entry name" value="UbiD"/>
</dbReference>
<dbReference type="GO" id="GO:0006744">
    <property type="term" value="P:ubiquinone biosynthetic process"/>
    <property type="evidence" value="ECO:0007669"/>
    <property type="project" value="TreeGrafter"/>
</dbReference>
<protein>
    <submittedName>
        <fullName evidence="5">4-hydroxy-3-polyprenylbenzoate decarboxylase</fullName>
    </submittedName>
    <submittedName>
        <fullName evidence="6">Menaquinone biosynthesis decarboxylase</fullName>
    </submittedName>
</protein>
<evidence type="ECO:0000259" key="2">
    <source>
        <dbReference type="Pfam" id="PF01977"/>
    </source>
</evidence>
<dbReference type="Pfam" id="PF20695">
    <property type="entry name" value="UbiD_N"/>
    <property type="match status" value="1"/>
</dbReference>
<dbReference type="Proteomes" id="UP001326715">
    <property type="component" value="Chromosome"/>
</dbReference>
<evidence type="ECO:0000313" key="7">
    <source>
        <dbReference type="Proteomes" id="UP000183788"/>
    </source>
</evidence>
<dbReference type="Pfam" id="PF20696">
    <property type="entry name" value="UbiD_C"/>
    <property type="match status" value="2"/>
</dbReference>
<dbReference type="InterPro" id="IPR022390">
    <property type="entry name" value="HBDC"/>
</dbReference>
<dbReference type="GO" id="GO:0005829">
    <property type="term" value="C:cytosol"/>
    <property type="evidence" value="ECO:0007669"/>
    <property type="project" value="TreeGrafter"/>
</dbReference>
<keyword evidence="8" id="KW-1185">Reference proteome</keyword>
<dbReference type="InterPro" id="IPR048304">
    <property type="entry name" value="UbiD_Rift_dom"/>
</dbReference>
<comment type="similarity">
    <text evidence="1">Belongs to the UbiD family.</text>
</comment>
<dbReference type="SUPFAM" id="SSF143968">
    <property type="entry name" value="UbiD C-terminal domain-like"/>
    <property type="match status" value="2"/>
</dbReference>
<gene>
    <name evidence="5" type="ORF">SAMN05661012_04396</name>
    <name evidence="6" type="ORF">SR876_02410</name>
</gene>
<dbReference type="EMBL" id="FPIZ01000015">
    <property type="protein sequence ID" value="SFW76685.1"/>
    <property type="molecule type" value="Genomic_DNA"/>
</dbReference>
<organism evidence="5 7">
    <name type="scientific">Chitinophaga sancti</name>
    <dbReference type="NCBI Taxonomy" id="1004"/>
    <lineage>
        <taxon>Bacteria</taxon>
        <taxon>Pseudomonadati</taxon>
        <taxon>Bacteroidota</taxon>
        <taxon>Chitinophagia</taxon>
        <taxon>Chitinophagales</taxon>
        <taxon>Chitinophagaceae</taxon>
        <taxon>Chitinophaga</taxon>
    </lineage>
</organism>
<sequence length="641" mass="72117">MAYKNLKHFIDTLEKAGELVRIKTFVDPILEISEITDRISKSPDGGKALLFENTGTDFPVLMNSMGSLKRMCLALGVNELDDIAHQIEDLFKMLSKPKEGILDKLAMLPKLGQFASWMPKVVSGKGACQEVVMAHPDLSKIPVIQCWPKDGGPFITLPVIHTKDPHTGIRNVGMYRMQVFDGQMTGMHWHKHKVSAKHYNEYKALKKRMPVAVVLGGDPVYTYSATAPLPENVDEYMLAGFLRKQKVELVKCISQPDIEVPADADFVIEGYVDPEEDLIWEGPFGDHTGYYSLADWYPRFHVTAITHRKDAVYPATIVGIPPQEDAYLGKATERIFLAPIKMAMVPEMIDMEMPVEGVFHNLVISKIKKEYPGQAQKVMNAMWGAGQMMFNKILVVADQHTTISDYKSLAQYMFKHLNPATDIYFSQGPMDVLDHSCSKMGFGGKMCIDATTKYDEELLDSHVRDIKPAAINKAELQKRFPEIKGINDSLLAMDIPCLFVAVQKARPLHVKELNEQLYALPEMLGIKMIIFVEHTVDVSDLATTLWRFCNNLDPRRDSFVVRNPVAGQPGKEWAGVGMDGTLKTRLLDGFERDWPNIVVADDETIRRVDEKWASLNIGPFLPSPSLKYKPQMYGEEAVVPQ</sequence>
<dbReference type="Proteomes" id="UP000183788">
    <property type="component" value="Unassembled WGS sequence"/>
</dbReference>
<dbReference type="NCBIfam" id="TIGR00148">
    <property type="entry name" value="UbiD family decarboxylase"/>
    <property type="match status" value="1"/>
</dbReference>
<name>A0A1K1RXZ0_9BACT</name>
<dbReference type="EMBL" id="CP140154">
    <property type="protein sequence ID" value="WQG90334.1"/>
    <property type="molecule type" value="Genomic_DNA"/>
</dbReference>
<dbReference type="PANTHER" id="PTHR30108">
    <property type="entry name" value="3-OCTAPRENYL-4-HYDROXYBENZOATE CARBOXY-LYASE-RELATED"/>
    <property type="match status" value="1"/>
</dbReference>
<evidence type="ECO:0000259" key="4">
    <source>
        <dbReference type="Pfam" id="PF20696"/>
    </source>
</evidence>
<dbReference type="AlphaFoldDB" id="A0A1K1RXZ0"/>
<dbReference type="OrthoDB" id="9809841at2"/>
<accession>A0A1K1RXZ0</accession>
<proteinExistence type="inferred from homology"/>
<reference evidence="5 7" key="1">
    <citation type="submission" date="2016-11" db="EMBL/GenBank/DDBJ databases">
        <authorList>
            <person name="Jaros S."/>
            <person name="Januszkiewicz K."/>
            <person name="Wedrychowicz H."/>
        </authorList>
    </citation>
    <scope>NUCLEOTIDE SEQUENCE [LARGE SCALE GENOMIC DNA]</scope>
    <source>
        <strain evidence="5 7">DSM 784</strain>
    </source>
</reference>
<dbReference type="STRING" id="1004.SAMN05661012_04396"/>
<dbReference type="SUPFAM" id="SSF50475">
    <property type="entry name" value="FMN-binding split barrel"/>
    <property type="match status" value="1"/>
</dbReference>